<accession>A0AB36TKA9</accession>
<proteinExistence type="predicted"/>
<name>A0AB36TKA9_ACETH</name>
<dbReference type="AlphaFoldDB" id="A0AB36TKA9"/>
<dbReference type="SUPFAM" id="SSF159501">
    <property type="entry name" value="EreA/ChaN-like"/>
    <property type="match status" value="1"/>
</dbReference>
<evidence type="ECO:0000313" key="1">
    <source>
        <dbReference type="EMBL" id="PFH04248.1"/>
    </source>
</evidence>
<evidence type="ECO:0008006" key="3">
    <source>
        <dbReference type="Google" id="ProtNLM"/>
    </source>
</evidence>
<dbReference type="Proteomes" id="UP000223596">
    <property type="component" value="Unassembled WGS sequence"/>
</dbReference>
<organism evidence="1 2">
    <name type="scientific">Acetivibrio thermocellus AD2</name>
    <dbReference type="NCBI Taxonomy" id="1138384"/>
    <lineage>
        <taxon>Bacteria</taxon>
        <taxon>Bacillati</taxon>
        <taxon>Bacillota</taxon>
        <taxon>Clostridia</taxon>
        <taxon>Eubacteriales</taxon>
        <taxon>Oscillospiraceae</taxon>
        <taxon>Acetivibrio</taxon>
    </lineage>
</organism>
<comment type="caution">
    <text evidence="1">The sequence shown here is derived from an EMBL/GenBank/DDBJ whole genome shotgun (WGS) entry which is preliminary data.</text>
</comment>
<reference evidence="1 2" key="1">
    <citation type="submission" date="2017-09" db="EMBL/GenBank/DDBJ databases">
        <title>Evaluation of Pacific Biosciences Sequencing Technology to Finishing C. thermocellum Genome Sequences.</title>
        <authorList>
            <person name="Brown S."/>
        </authorList>
    </citation>
    <scope>NUCLEOTIDE SEQUENCE [LARGE SCALE GENOMIC DNA]</scope>
    <source>
        <strain evidence="1 2">AD2</strain>
    </source>
</reference>
<dbReference type="EMBL" id="PDBW01000001">
    <property type="protein sequence ID" value="PFH04248.1"/>
    <property type="molecule type" value="Genomic_DNA"/>
</dbReference>
<sequence length="275" mass="32540">MKLTEKHFIVGSSKNGYIFSFIIILALLTTFTACSENSAVNVETESSSKSSKKIYLYGEKHGVKKIMDKEFELWHEYYNNKNMRHLFVELPYYTAEFLNIWMKSDSDEILDELYNDWIGTALYNPYTKEFYKKIKSNCPETIFHGTDVGHQYDTTGQRFLKYLEENNLKDSEKYRLAHEAVKQGKYYYENSDDVYRENKMVENFIREYDALNGECIMGIYGNAHTSLDAMDFTDSVPCMANQLKDIYKDIIYSEDLSWLAMNPFERIVYWLFEKK</sequence>
<gene>
    <name evidence="1" type="ORF">M972_113077</name>
</gene>
<dbReference type="GeneID" id="35805486"/>
<evidence type="ECO:0000313" key="2">
    <source>
        <dbReference type="Proteomes" id="UP000223596"/>
    </source>
</evidence>
<protein>
    <recommendedName>
        <fullName evidence="3">Haem-binding uptake Tiki superfamily ChaN domain-containing protein</fullName>
    </recommendedName>
</protein>
<dbReference type="RefSeq" id="WP_003513496.1">
    <property type="nucleotide sequence ID" value="NZ_CP013828.1"/>
</dbReference>
<dbReference type="PROSITE" id="PS51257">
    <property type="entry name" value="PROKAR_LIPOPROTEIN"/>
    <property type="match status" value="1"/>
</dbReference>